<gene>
    <name evidence="1" type="ORF">FBZ92_109187</name>
</gene>
<evidence type="ECO:0000313" key="1">
    <source>
        <dbReference type="EMBL" id="TWB58694.1"/>
    </source>
</evidence>
<dbReference type="OrthoDB" id="7366210at2"/>
<dbReference type="AlphaFoldDB" id="A0A560INF8"/>
<proteinExistence type="predicted"/>
<comment type="caution">
    <text evidence="1">The sequence shown here is derived from an EMBL/GenBank/DDBJ whole genome shotgun (WGS) entry which is preliminary data.</text>
</comment>
<protein>
    <recommendedName>
        <fullName evidence="3">ArsR family transcriptional regulator</fullName>
    </recommendedName>
</protein>
<organism evidence="1 2">
    <name type="scientific">Nitrospirillum amazonense</name>
    <dbReference type="NCBI Taxonomy" id="28077"/>
    <lineage>
        <taxon>Bacteria</taxon>
        <taxon>Pseudomonadati</taxon>
        <taxon>Pseudomonadota</taxon>
        <taxon>Alphaproteobacteria</taxon>
        <taxon>Rhodospirillales</taxon>
        <taxon>Azospirillaceae</taxon>
        <taxon>Nitrospirillum</taxon>
    </lineage>
</organism>
<name>A0A560INF8_9PROT</name>
<evidence type="ECO:0008006" key="3">
    <source>
        <dbReference type="Google" id="ProtNLM"/>
    </source>
</evidence>
<dbReference type="EMBL" id="VITT01000009">
    <property type="protein sequence ID" value="TWB58694.1"/>
    <property type="molecule type" value="Genomic_DNA"/>
</dbReference>
<dbReference type="Proteomes" id="UP000318050">
    <property type="component" value="Unassembled WGS sequence"/>
</dbReference>
<evidence type="ECO:0000313" key="2">
    <source>
        <dbReference type="Proteomes" id="UP000318050"/>
    </source>
</evidence>
<reference evidence="1 2" key="1">
    <citation type="submission" date="2019-06" db="EMBL/GenBank/DDBJ databases">
        <title>Genomic Encyclopedia of Type Strains, Phase IV (KMG-V): Genome sequencing to study the core and pangenomes of soil and plant-associated prokaryotes.</title>
        <authorList>
            <person name="Whitman W."/>
        </authorList>
    </citation>
    <scope>NUCLEOTIDE SEQUENCE [LARGE SCALE GENOMIC DNA]</scope>
    <source>
        <strain evidence="1 2">BR 11140</strain>
    </source>
</reference>
<sequence>MTEGFRDFTAESRRVFILRLLVEDGGSLNESVIFRGSEHGFSKRTTRDEIRADLDLLRERGCVTEEWFKGKLRVVSITDRGTDAAQGKIFVAGVEQSRWEDR</sequence>
<accession>A0A560INF8</accession>